<name>A0A5Q2TIW2_9BACI</name>
<keyword evidence="3" id="KW-1185">Reference proteome</keyword>
<evidence type="ECO:0000313" key="2">
    <source>
        <dbReference type="EMBL" id="QGH33900.1"/>
    </source>
</evidence>
<organism evidence="2 3">
    <name type="scientific">Gracilibacillus salitolerans</name>
    <dbReference type="NCBI Taxonomy" id="2663022"/>
    <lineage>
        <taxon>Bacteria</taxon>
        <taxon>Bacillati</taxon>
        <taxon>Bacillota</taxon>
        <taxon>Bacilli</taxon>
        <taxon>Bacillales</taxon>
        <taxon>Bacillaceae</taxon>
        <taxon>Gracilibacillus</taxon>
    </lineage>
</organism>
<dbReference type="Proteomes" id="UP000339690">
    <property type="component" value="Chromosome"/>
</dbReference>
<accession>A0A5Q2TIW2</accession>
<feature type="transmembrane region" description="Helical" evidence="1">
    <location>
        <begin position="20"/>
        <end position="49"/>
    </location>
</feature>
<dbReference type="RefSeq" id="WP_153790842.1">
    <property type="nucleotide sequence ID" value="NZ_CP045915.1"/>
</dbReference>
<feature type="transmembrane region" description="Helical" evidence="1">
    <location>
        <begin position="77"/>
        <end position="97"/>
    </location>
</feature>
<sequence length="222" mass="25223">MQFDTSSGLFRICEWLYRLALLNMLAIGFTLLGGIVLGFFPAITAMFALNNKWIKSEEFSVLKEFWKVYKKQFIRSNVLGGLILVTAIALYIDFALVQNFNGILYYLILSSSATVLVLSFIVLLYVFSLMAEFPDIGLINQIKRAIQLSTLFPLQTIWMGLSLVSFLFICWVIPGFAFLFLGSGLTFIAMYFSNFALKRLDKYENLPSDGRIIKERGVLHGE</sequence>
<keyword evidence="1" id="KW-0812">Transmembrane</keyword>
<keyword evidence="1" id="KW-0472">Membrane</keyword>
<dbReference type="KEGG" id="grc:GI584_07645"/>
<protein>
    <submittedName>
        <fullName evidence="2">DUF624 domain-containing protein</fullName>
    </submittedName>
</protein>
<evidence type="ECO:0000313" key="3">
    <source>
        <dbReference type="Proteomes" id="UP000339690"/>
    </source>
</evidence>
<gene>
    <name evidence="2" type="ORF">GI584_07645</name>
</gene>
<feature type="transmembrane region" description="Helical" evidence="1">
    <location>
        <begin position="148"/>
        <end position="169"/>
    </location>
</feature>
<dbReference type="InterPro" id="IPR006938">
    <property type="entry name" value="DUF624"/>
</dbReference>
<keyword evidence="1" id="KW-1133">Transmembrane helix</keyword>
<evidence type="ECO:0000256" key="1">
    <source>
        <dbReference type="SAM" id="Phobius"/>
    </source>
</evidence>
<feature type="transmembrane region" description="Helical" evidence="1">
    <location>
        <begin position="175"/>
        <end position="197"/>
    </location>
</feature>
<reference evidence="2 3" key="1">
    <citation type="submission" date="2019-11" db="EMBL/GenBank/DDBJ databases">
        <title>Gracilibacillus salitolerans sp. nov., a moderate halophile isolated from a saline soil in northwest China.</title>
        <authorList>
            <person name="Gan L."/>
        </authorList>
    </citation>
    <scope>NUCLEOTIDE SEQUENCE [LARGE SCALE GENOMIC DNA]</scope>
    <source>
        <strain evidence="2 3">SCU50</strain>
    </source>
</reference>
<proteinExistence type="predicted"/>
<dbReference type="EMBL" id="CP045915">
    <property type="protein sequence ID" value="QGH33900.1"/>
    <property type="molecule type" value="Genomic_DNA"/>
</dbReference>
<dbReference type="AlphaFoldDB" id="A0A5Q2TIW2"/>
<dbReference type="Pfam" id="PF04854">
    <property type="entry name" value="DUF624"/>
    <property type="match status" value="1"/>
</dbReference>
<feature type="transmembrane region" description="Helical" evidence="1">
    <location>
        <begin position="103"/>
        <end position="127"/>
    </location>
</feature>